<evidence type="ECO:0000256" key="3">
    <source>
        <dbReference type="ARBA" id="ARBA00022827"/>
    </source>
</evidence>
<proteinExistence type="predicted"/>
<evidence type="ECO:0000256" key="4">
    <source>
        <dbReference type="ARBA" id="ARBA00022857"/>
    </source>
</evidence>
<dbReference type="InterPro" id="IPR055275">
    <property type="entry name" value="Ferredox_Rdtase"/>
</dbReference>
<dbReference type="SUPFAM" id="SSF51971">
    <property type="entry name" value="Nucleotide-binding domain"/>
    <property type="match status" value="1"/>
</dbReference>
<evidence type="ECO:0000256" key="2">
    <source>
        <dbReference type="ARBA" id="ARBA00022630"/>
    </source>
</evidence>
<dbReference type="Pfam" id="PF07992">
    <property type="entry name" value="Pyr_redox_2"/>
    <property type="match status" value="1"/>
</dbReference>
<dbReference type="AlphaFoldDB" id="A0A8R1HYI9"/>
<reference evidence="8" key="1">
    <citation type="submission" date="2010-08" db="EMBL/GenBank/DDBJ databases">
        <authorList>
            <consortium name="Caenorhabditis japonica Sequencing Consortium"/>
            <person name="Wilson R.K."/>
        </authorList>
    </citation>
    <scope>NUCLEOTIDE SEQUENCE [LARGE SCALE GENOMIC DNA]</scope>
    <source>
        <strain evidence="8">DF5081</strain>
    </source>
</reference>
<dbReference type="Proteomes" id="UP000005237">
    <property type="component" value="Unassembled WGS sequence"/>
</dbReference>
<sequence>MFACNGVLRKSDFNVDVFEYSPVPFGLVRYGVAPDHQEVKNVIKQFDQMFERNRNRLRLFCNVKIGRDVTFDELTHGYDAVLLAYGSHKTRQLGIPGSDSKNVISGSDFVGWYNGVPHAPTPDLSATDVVIVGNGNVALDCARVLSTASSGALRATDIPDDRLVVLEKVPIKDIKILGRRGPEHVGFYFLFCLKICI</sequence>
<evidence type="ECO:0000313" key="8">
    <source>
        <dbReference type="Proteomes" id="UP000005237"/>
    </source>
</evidence>
<name>A0A8R1HYI9_CAEJA</name>
<keyword evidence="8" id="KW-1185">Reference proteome</keyword>
<evidence type="ECO:0000256" key="1">
    <source>
        <dbReference type="ARBA" id="ARBA00001974"/>
    </source>
</evidence>
<evidence type="ECO:0000256" key="5">
    <source>
        <dbReference type="ARBA" id="ARBA00023002"/>
    </source>
</evidence>
<keyword evidence="2" id="KW-0285">Flavoprotein</keyword>
<dbReference type="PRINTS" id="PR00419">
    <property type="entry name" value="ADXRDTASE"/>
</dbReference>
<evidence type="ECO:0000313" key="7">
    <source>
        <dbReference type="EnsemblMetazoa" id="CJA10817.1"/>
    </source>
</evidence>
<feature type="domain" description="FAD/NAD(P)-binding" evidence="6">
    <location>
        <begin position="62"/>
        <end position="148"/>
    </location>
</feature>
<comment type="cofactor">
    <cofactor evidence="1">
        <name>FAD</name>
        <dbReference type="ChEBI" id="CHEBI:57692"/>
    </cofactor>
</comment>
<dbReference type="Gene3D" id="3.50.50.60">
    <property type="entry name" value="FAD/NAD(P)-binding domain"/>
    <property type="match status" value="1"/>
</dbReference>
<dbReference type="EnsemblMetazoa" id="CJA10817.1">
    <property type="protein sequence ID" value="CJA10817.1"/>
    <property type="gene ID" value="WBGene00130021"/>
</dbReference>
<keyword evidence="4" id="KW-0521">NADP</keyword>
<evidence type="ECO:0000259" key="6">
    <source>
        <dbReference type="Pfam" id="PF07992"/>
    </source>
</evidence>
<dbReference type="InterPro" id="IPR036188">
    <property type="entry name" value="FAD/NAD-bd_sf"/>
</dbReference>
<dbReference type="PANTHER" id="PTHR48467:SF1">
    <property type="entry name" value="GLUTAMATE SYNTHASE 1 [NADH], CHLOROPLASTIC-LIKE"/>
    <property type="match status" value="1"/>
</dbReference>
<dbReference type="InterPro" id="IPR023753">
    <property type="entry name" value="FAD/NAD-binding_dom"/>
</dbReference>
<keyword evidence="3" id="KW-0274">FAD</keyword>
<organism evidence="7 8">
    <name type="scientific">Caenorhabditis japonica</name>
    <dbReference type="NCBI Taxonomy" id="281687"/>
    <lineage>
        <taxon>Eukaryota</taxon>
        <taxon>Metazoa</taxon>
        <taxon>Ecdysozoa</taxon>
        <taxon>Nematoda</taxon>
        <taxon>Chromadorea</taxon>
        <taxon>Rhabditida</taxon>
        <taxon>Rhabditina</taxon>
        <taxon>Rhabditomorpha</taxon>
        <taxon>Rhabditoidea</taxon>
        <taxon>Rhabditidae</taxon>
        <taxon>Peloderinae</taxon>
        <taxon>Caenorhabditis</taxon>
    </lineage>
</organism>
<accession>A0A8R1HYI9</accession>
<keyword evidence="5" id="KW-0560">Oxidoreductase</keyword>
<protein>
    <submittedName>
        <fullName evidence="7">Pyr_redox_2 domain-containing protein</fullName>
    </submittedName>
</protein>
<dbReference type="PANTHER" id="PTHR48467">
    <property type="entry name" value="GLUTAMATE SYNTHASE 1 [NADH], CHLOROPLASTIC-LIKE"/>
    <property type="match status" value="1"/>
</dbReference>
<reference evidence="7" key="2">
    <citation type="submission" date="2022-06" db="UniProtKB">
        <authorList>
            <consortium name="EnsemblMetazoa"/>
        </authorList>
    </citation>
    <scope>IDENTIFICATION</scope>
    <source>
        <strain evidence="7">DF5081</strain>
    </source>
</reference>
<dbReference type="GO" id="GO:0016491">
    <property type="term" value="F:oxidoreductase activity"/>
    <property type="evidence" value="ECO:0007669"/>
    <property type="project" value="UniProtKB-KW"/>
</dbReference>